<evidence type="ECO:0000256" key="1">
    <source>
        <dbReference type="SAM" id="MobiDB-lite"/>
    </source>
</evidence>
<proteinExistence type="predicted"/>
<feature type="region of interest" description="Disordered" evidence="1">
    <location>
        <begin position="1"/>
        <end position="25"/>
    </location>
</feature>
<evidence type="ECO:0000313" key="3">
    <source>
        <dbReference type="Proteomes" id="UP000269396"/>
    </source>
</evidence>
<name>A0A183Q7Q4_9TREM</name>
<gene>
    <name evidence="2" type="ORF">SMTD_LOCUS22639</name>
</gene>
<sequence length="79" mass="8857">MVVSIHNAHGDCLQSQEPSESDPISVVTSNNNEHILDTIEFLSNTLSDRHRMNLRRRRTIDYRQLDSNLSCGGCGVGMN</sequence>
<evidence type="ECO:0000313" key="2">
    <source>
        <dbReference type="EMBL" id="VDP87865.1"/>
    </source>
</evidence>
<accession>A0A183Q7Q4</accession>
<dbReference type="AlphaFoldDB" id="A0A183Q7Q4"/>
<dbReference type="Proteomes" id="UP000269396">
    <property type="component" value="Unassembled WGS sequence"/>
</dbReference>
<keyword evidence="3" id="KW-1185">Reference proteome</keyword>
<protein>
    <submittedName>
        <fullName evidence="2">Uncharacterized protein</fullName>
    </submittedName>
</protein>
<reference evidence="2 3" key="1">
    <citation type="submission" date="2018-11" db="EMBL/GenBank/DDBJ databases">
        <authorList>
            <consortium name="Pathogen Informatics"/>
        </authorList>
    </citation>
    <scope>NUCLEOTIDE SEQUENCE [LARGE SCALE GENOMIC DNA]</scope>
    <source>
        <strain>Denwood</strain>
        <strain evidence="3">Zambia</strain>
    </source>
</reference>
<dbReference type="EMBL" id="UZAL01052851">
    <property type="protein sequence ID" value="VDP87865.1"/>
    <property type="molecule type" value="Genomic_DNA"/>
</dbReference>
<organism evidence="2 3">
    <name type="scientific">Schistosoma mattheei</name>
    <dbReference type="NCBI Taxonomy" id="31246"/>
    <lineage>
        <taxon>Eukaryota</taxon>
        <taxon>Metazoa</taxon>
        <taxon>Spiralia</taxon>
        <taxon>Lophotrochozoa</taxon>
        <taxon>Platyhelminthes</taxon>
        <taxon>Trematoda</taxon>
        <taxon>Digenea</taxon>
        <taxon>Strigeidida</taxon>
        <taxon>Schistosomatoidea</taxon>
        <taxon>Schistosomatidae</taxon>
        <taxon>Schistosoma</taxon>
    </lineage>
</organism>